<accession>A0A2P6RFY7</accession>
<dbReference type="Proteomes" id="UP000238479">
    <property type="component" value="Chromosome 3"/>
</dbReference>
<name>A0A2P6RFY7_ROSCH</name>
<comment type="caution">
    <text evidence="1">The sequence shown here is derived from an EMBL/GenBank/DDBJ whole genome shotgun (WGS) entry which is preliminary data.</text>
</comment>
<sequence>MRNRFHLRSKLRTRTSLVVPRFFVWQRRRWSTRMSCSTSNFLHCILMSQTSNGVFAM</sequence>
<reference evidence="1 2" key="1">
    <citation type="journal article" date="2018" name="Nat. Genet.">
        <title>The Rosa genome provides new insights in the design of modern roses.</title>
        <authorList>
            <person name="Bendahmane M."/>
        </authorList>
    </citation>
    <scope>NUCLEOTIDE SEQUENCE [LARGE SCALE GENOMIC DNA]</scope>
    <source>
        <strain evidence="2">cv. Old Blush</strain>
    </source>
</reference>
<keyword evidence="2" id="KW-1185">Reference proteome</keyword>
<evidence type="ECO:0000313" key="1">
    <source>
        <dbReference type="EMBL" id="PRQ45335.1"/>
    </source>
</evidence>
<protein>
    <submittedName>
        <fullName evidence="1">Uncharacterized protein</fullName>
    </submittedName>
</protein>
<gene>
    <name evidence="1" type="ORF">RchiOBHm_Chr3g0489141</name>
</gene>
<evidence type="ECO:0000313" key="2">
    <source>
        <dbReference type="Proteomes" id="UP000238479"/>
    </source>
</evidence>
<dbReference type="EMBL" id="PDCK01000041">
    <property type="protein sequence ID" value="PRQ45335.1"/>
    <property type="molecule type" value="Genomic_DNA"/>
</dbReference>
<organism evidence="1 2">
    <name type="scientific">Rosa chinensis</name>
    <name type="common">China rose</name>
    <dbReference type="NCBI Taxonomy" id="74649"/>
    <lineage>
        <taxon>Eukaryota</taxon>
        <taxon>Viridiplantae</taxon>
        <taxon>Streptophyta</taxon>
        <taxon>Embryophyta</taxon>
        <taxon>Tracheophyta</taxon>
        <taxon>Spermatophyta</taxon>
        <taxon>Magnoliopsida</taxon>
        <taxon>eudicotyledons</taxon>
        <taxon>Gunneridae</taxon>
        <taxon>Pentapetalae</taxon>
        <taxon>rosids</taxon>
        <taxon>fabids</taxon>
        <taxon>Rosales</taxon>
        <taxon>Rosaceae</taxon>
        <taxon>Rosoideae</taxon>
        <taxon>Rosoideae incertae sedis</taxon>
        <taxon>Rosa</taxon>
    </lineage>
</organism>
<dbReference type="Gramene" id="PRQ45335">
    <property type="protein sequence ID" value="PRQ45335"/>
    <property type="gene ID" value="RchiOBHm_Chr3g0489141"/>
</dbReference>
<proteinExistence type="predicted"/>
<dbReference type="AlphaFoldDB" id="A0A2P6RFY7"/>